<dbReference type="AlphaFoldDB" id="A0A2Z7C2E3"/>
<evidence type="ECO:0000313" key="3">
    <source>
        <dbReference type="Proteomes" id="UP000250235"/>
    </source>
</evidence>
<accession>A0A2Z7C2E3</accession>
<keyword evidence="3" id="KW-1185">Reference proteome</keyword>
<dbReference type="Proteomes" id="UP000250235">
    <property type="component" value="Unassembled WGS sequence"/>
</dbReference>
<protein>
    <submittedName>
        <fullName evidence="2">Uncharacterized protein</fullName>
    </submittedName>
</protein>
<organism evidence="2 3">
    <name type="scientific">Dorcoceras hygrometricum</name>
    <dbReference type="NCBI Taxonomy" id="472368"/>
    <lineage>
        <taxon>Eukaryota</taxon>
        <taxon>Viridiplantae</taxon>
        <taxon>Streptophyta</taxon>
        <taxon>Embryophyta</taxon>
        <taxon>Tracheophyta</taxon>
        <taxon>Spermatophyta</taxon>
        <taxon>Magnoliopsida</taxon>
        <taxon>eudicotyledons</taxon>
        <taxon>Gunneridae</taxon>
        <taxon>Pentapetalae</taxon>
        <taxon>asterids</taxon>
        <taxon>lamiids</taxon>
        <taxon>Lamiales</taxon>
        <taxon>Gesneriaceae</taxon>
        <taxon>Didymocarpoideae</taxon>
        <taxon>Trichosporeae</taxon>
        <taxon>Loxocarpinae</taxon>
        <taxon>Dorcoceras</taxon>
    </lineage>
</organism>
<proteinExistence type="predicted"/>
<evidence type="ECO:0000313" key="2">
    <source>
        <dbReference type="EMBL" id="KZV38445.1"/>
    </source>
</evidence>
<name>A0A2Z7C2E3_9LAMI</name>
<sequence length="62" mass="7099">MTKLKIASLGAICGNQIQERVKNAAKEEQNAEQRNPETMIERAPREDQVMEEVSLLNKLCNW</sequence>
<feature type="region of interest" description="Disordered" evidence="1">
    <location>
        <begin position="24"/>
        <end position="46"/>
    </location>
</feature>
<evidence type="ECO:0000256" key="1">
    <source>
        <dbReference type="SAM" id="MobiDB-lite"/>
    </source>
</evidence>
<reference evidence="2 3" key="1">
    <citation type="journal article" date="2015" name="Proc. Natl. Acad. Sci. U.S.A.">
        <title>The resurrection genome of Boea hygrometrica: A blueprint for survival of dehydration.</title>
        <authorList>
            <person name="Xiao L."/>
            <person name="Yang G."/>
            <person name="Zhang L."/>
            <person name="Yang X."/>
            <person name="Zhao S."/>
            <person name="Ji Z."/>
            <person name="Zhou Q."/>
            <person name="Hu M."/>
            <person name="Wang Y."/>
            <person name="Chen M."/>
            <person name="Xu Y."/>
            <person name="Jin H."/>
            <person name="Xiao X."/>
            <person name="Hu G."/>
            <person name="Bao F."/>
            <person name="Hu Y."/>
            <person name="Wan P."/>
            <person name="Li L."/>
            <person name="Deng X."/>
            <person name="Kuang T."/>
            <person name="Xiang C."/>
            <person name="Zhu J.K."/>
            <person name="Oliver M.J."/>
            <person name="He Y."/>
        </authorList>
    </citation>
    <scope>NUCLEOTIDE SEQUENCE [LARGE SCALE GENOMIC DNA]</scope>
    <source>
        <strain evidence="3">cv. XS01</strain>
    </source>
</reference>
<dbReference type="EMBL" id="KV001887">
    <property type="protein sequence ID" value="KZV38445.1"/>
    <property type="molecule type" value="Genomic_DNA"/>
</dbReference>
<gene>
    <name evidence="2" type="ORF">F511_41144</name>
</gene>